<comment type="similarity">
    <text evidence="5">Belongs to the SAT4 family.</text>
</comment>
<dbReference type="GO" id="GO:0016020">
    <property type="term" value="C:membrane"/>
    <property type="evidence" value="ECO:0007669"/>
    <property type="project" value="UniProtKB-SubCell"/>
</dbReference>
<dbReference type="OrthoDB" id="5413793at2759"/>
<dbReference type="Pfam" id="PF20684">
    <property type="entry name" value="Fung_rhodopsin"/>
    <property type="match status" value="1"/>
</dbReference>
<feature type="transmembrane region" description="Helical" evidence="7">
    <location>
        <begin position="12"/>
        <end position="34"/>
    </location>
</feature>
<evidence type="ECO:0000256" key="5">
    <source>
        <dbReference type="ARBA" id="ARBA00038359"/>
    </source>
</evidence>
<sequence length="395" mass="44011">MDAFPGQDKYLRAVPIALTVIATVLVAARMFTVWRHRGFLGLEEAMVICSNAVLIGFCIILNLAAHYGFGHHTKDIPKMGGDLHVALKYYYLSQLFYKVNITFNKLAFLLLYLRVFSIPLFRKICRATLAVILLGSFAFVIATIFQCTPIRKSWNKTNVPGHCVNNSWFRWTWAAFNLLSDIFVFTLPLPVIGRLQMTLAKKVGLMILFTLGLFVCITTAIRMKALVQSTHAVDVPWDSCTTNLWSFIETAVGLICACLISLRKAASACFPGLLSSVGKSKSSRYGYGYGSNSRRTPGAGSQRLSEYGLENMDSRRNHDGKMLGQSITTVGLGAREGHHHELRKTESQDHILRGITVQRDVSVRSEQASDDMGYPPLPKQSHEKEEVVVKAKQVS</sequence>
<feature type="compositionally biased region" description="Basic and acidic residues" evidence="6">
    <location>
        <begin position="380"/>
        <end position="389"/>
    </location>
</feature>
<reference evidence="11" key="2">
    <citation type="submission" date="2020-04" db="EMBL/GenBank/DDBJ databases">
        <authorList>
            <consortium name="NCBI Genome Project"/>
        </authorList>
    </citation>
    <scope>NUCLEOTIDE SEQUENCE</scope>
    <source>
        <strain evidence="11">CBS 304.34</strain>
    </source>
</reference>
<feature type="region of interest" description="Disordered" evidence="6">
    <location>
        <begin position="363"/>
        <end position="395"/>
    </location>
</feature>
<dbReference type="GeneID" id="54468443"/>
<name>A0A6A6Z7M7_9PEZI</name>
<dbReference type="Proteomes" id="UP000504636">
    <property type="component" value="Unplaced"/>
</dbReference>
<keyword evidence="10" id="KW-1185">Reference proteome</keyword>
<feature type="transmembrane region" description="Helical" evidence="7">
    <location>
        <begin position="171"/>
        <end position="191"/>
    </location>
</feature>
<dbReference type="RefSeq" id="XP_033583229.1">
    <property type="nucleotide sequence ID" value="XM_033727550.1"/>
</dbReference>
<dbReference type="AlphaFoldDB" id="A0A6A6Z7M7"/>
<comment type="subcellular location">
    <subcellularLocation>
        <location evidence="1">Membrane</location>
        <topology evidence="1">Multi-pass membrane protein</topology>
    </subcellularLocation>
</comment>
<proteinExistence type="inferred from homology"/>
<gene>
    <name evidence="9 11" type="ORF">BDZ99DRAFT_566109</name>
</gene>
<evidence type="ECO:0000313" key="9">
    <source>
        <dbReference type="EMBL" id="KAF2816265.1"/>
    </source>
</evidence>
<feature type="transmembrane region" description="Helical" evidence="7">
    <location>
        <begin position="89"/>
        <end position="112"/>
    </location>
</feature>
<dbReference type="InterPro" id="IPR052337">
    <property type="entry name" value="SAT4-like"/>
</dbReference>
<reference evidence="11" key="3">
    <citation type="submission" date="2025-04" db="UniProtKB">
        <authorList>
            <consortium name="RefSeq"/>
        </authorList>
    </citation>
    <scope>IDENTIFICATION</scope>
    <source>
        <strain evidence="11">CBS 304.34</strain>
    </source>
</reference>
<feature type="transmembrane region" description="Helical" evidence="7">
    <location>
        <begin position="124"/>
        <end position="145"/>
    </location>
</feature>
<evidence type="ECO:0000256" key="4">
    <source>
        <dbReference type="ARBA" id="ARBA00023136"/>
    </source>
</evidence>
<keyword evidence="4 7" id="KW-0472">Membrane</keyword>
<keyword evidence="3 7" id="KW-1133">Transmembrane helix</keyword>
<organism evidence="9">
    <name type="scientific">Mytilinidion resinicola</name>
    <dbReference type="NCBI Taxonomy" id="574789"/>
    <lineage>
        <taxon>Eukaryota</taxon>
        <taxon>Fungi</taxon>
        <taxon>Dikarya</taxon>
        <taxon>Ascomycota</taxon>
        <taxon>Pezizomycotina</taxon>
        <taxon>Dothideomycetes</taxon>
        <taxon>Pleosporomycetidae</taxon>
        <taxon>Mytilinidiales</taxon>
        <taxon>Mytilinidiaceae</taxon>
        <taxon>Mytilinidion</taxon>
    </lineage>
</organism>
<evidence type="ECO:0000256" key="6">
    <source>
        <dbReference type="SAM" id="MobiDB-lite"/>
    </source>
</evidence>
<dbReference type="EMBL" id="MU003693">
    <property type="protein sequence ID" value="KAF2816265.1"/>
    <property type="molecule type" value="Genomic_DNA"/>
</dbReference>
<evidence type="ECO:0000313" key="11">
    <source>
        <dbReference type="RefSeq" id="XP_033583229.1"/>
    </source>
</evidence>
<evidence type="ECO:0000313" key="10">
    <source>
        <dbReference type="Proteomes" id="UP000504636"/>
    </source>
</evidence>
<dbReference type="InterPro" id="IPR049326">
    <property type="entry name" value="Rhodopsin_dom_fungi"/>
</dbReference>
<dbReference type="PANTHER" id="PTHR33048">
    <property type="entry name" value="PTH11-LIKE INTEGRAL MEMBRANE PROTEIN (AFU_ORTHOLOGUE AFUA_5G11245)"/>
    <property type="match status" value="1"/>
</dbReference>
<evidence type="ECO:0000259" key="8">
    <source>
        <dbReference type="Pfam" id="PF20684"/>
    </source>
</evidence>
<protein>
    <recommendedName>
        <fullName evidence="8">Rhodopsin domain-containing protein</fullName>
    </recommendedName>
</protein>
<evidence type="ECO:0000256" key="1">
    <source>
        <dbReference type="ARBA" id="ARBA00004141"/>
    </source>
</evidence>
<dbReference type="PANTHER" id="PTHR33048:SF47">
    <property type="entry name" value="INTEGRAL MEMBRANE PROTEIN-RELATED"/>
    <property type="match status" value="1"/>
</dbReference>
<feature type="transmembrane region" description="Helical" evidence="7">
    <location>
        <begin position="203"/>
        <end position="223"/>
    </location>
</feature>
<evidence type="ECO:0000256" key="3">
    <source>
        <dbReference type="ARBA" id="ARBA00022989"/>
    </source>
</evidence>
<reference evidence="9 11" key="1">
    <citation type="journal article" date="2020" name="Stud. Mycol.">
        <title>101 Dothideomycetes genomes: a test case for predicting lifestyles and emergence of pathogens.</title>
        <authorList>
            <person name="Haridas S."/>
            <person name="Albert R."/>
            <person name="Binder M."/>
            <person name="Bloem J."/>
            <person name="Labutti K."/>
            <person name="Salamov A."/>
            <person name="Andreopoulos B."/>
            <person name="Baker S."/>
            <person name="Barry K."/>
            <person name="Bills G."/>
            <person name="Bluhm B."/>
            <person name="Cannon C."/>
            <person name="Castanera R."/>
            <person name="Culley D."/>
            <person name="Daum C."/>
            <person name="Ezra D."/>
            <person name="Gonzalez J."/>
            <person name="Henrissat B."/>
            <person name="Kuo A."/>
            <person name="Liang C."/>
            <person name="Lipzen A."/>
            <person name="Lutzoni F."/>
            <person name="Magnuson J."/>
            <person name="Mondo S."/>
            <person name="Nolan M."/>
            <person name="Ohm R."/>
            <person name="Pangilinan J."/>
            <person name="Park H.-J."/>
            <person name="Ramirez L."/>
            <person name="Alfaro M."/>
            <person name="Sun H."/>
            <person name="Tritt A."/>
            <person name="Yoshinaga Y."/>
            <person name="Zwiers L.-H."/>
            <person name="Turgeon B."/>
            <person name="Goodwin S."/>
            <person name="Spatafora J."/>
            <person name="Crous P."/>
            <person name="Grigoriev I."/>
        </authorList>
    </citation>
    <scope>NUCLEOTIDE SEQUENCE</scope>
    <source>
        <strain evidence="9 11">CBS 304.34</strain>
    </source>
</reference>
<feature type="domain" description="Rhodopsin" evidence="8">
    <location>
        <begin position="28"/>
        <end position="265"/>
    </location>
</feature>
<keyword evidence="2 7" id="KW-0812">Transmembrane</keyword>
<evidence type="ECO:0000256" key="2">
    <source>
        <dbReference type="ARBA" id="ARBA00022692"/>
    </source>
</evidence>
<evidence type="ECO:0000256" key="7">
    <source>
        <dbReference type="SAM" id="Phobius"/>
    </source>
</evidence>
<feature type="transmembrane region" description="Helical" evidence="7">
    <location>
        <begin position="46"/>
        <end position="69"/>
    </location>
</feature>
<accession>A0A6A6Z7M7</accession>